<dbReference type="InterPro" id="IPR001949">
    <property type="entry name" value="NADH-UbQ_OxRdtase_51kDa_CS"/>
</dbReference>
<dbReference type="InterPro" id="IPR037225">
    <property type="entry name" value="Nuo51_FMN-bd_sf"/>
</dbReference>
<keyword evidence="7 14" id="KW-0874">Quinone</keyword>
<dbReference type="Gene3D" id="3.40.50.11540">
    <property type="entry name" value="NADH-ubiquinone oxidoreductase 51kDa subunit"/>
    <property type="match status" value="1"/>
</dbReference>
<dbReference type="SUPFAM" id="SSF142984">
    <property type="entry name" value="Nqo1 middle domain-like"/>
    <property type="match status" value="1"/>
</dbReference>
<proteinExistence type="inferred from homology"/>
<evidence type="ECO:0000259" key="15">
    <source>
        <dbReference type="SMART" id="SM00928"/>
    </source>
</evidence>
<evidence type="ECO:0000256" key="11">
    <source>
        <dbReference type="ARBA" id="ARBA00023014"/>
    </source>
</evidence>
<evidence type="ECO:0000313" key="16">
    <source>
        <dbReference type="EMBL" id="OGL39518.1"/>
    </source>
</evidence>
<dbReference type="PANTHER" id="PTHR11780:SF10">
    <property type="entry name" value="NADH DEHYDROGENASE [UBIQUINONE] FLAVOPROTEIN 1, MITOCHONDRIAL"/>
    <property type="match status" value="1"/>
</dbReference>
<dbReference type="AlphaFoldDB" id="A0A1F7RE96"/>
<evidence type="ECO:0000256" key="8">
    <source>
        <dbReference type="ARBA" id="ARBA00022723"/>
    </source>
</evidence>
<dbReference type="GO" id="GO:0008137">
    <property type="term" value="F:NADH dehydrogenase (ubiquinone) activity"/>
    <property type="evidence" value="ECO:0007669"/>
    <property type="project" value="InterPro"/>
</dbReference>
<comment type="caution">
    <text evidence="16">The sequence shown here is derived from an EMBL/GenBank/DDBJ whole genome shotgun (WGS) entry which is preliminary data.</text>
</comment>
<dbReference type="InterPro" id="IPR019575">
    <property type="entry name" value="Nuop51_4Fe4S-bd"/>
</dbReference>
<dbReference type="NCBIfam" id="TIGR01959">
    <property type="entry name" value="nuoF_fam"/>
    <property type="match status" value="1"/>
</dbReference>
<dbReference type="InterPro" id="IPR011537">
    <property type="entry name" value="NADH-UbQ_OxRdtase_suF"/>
</dbReference>
<dbReference type="InterPro" id="IPR050837">
    <property type="entry name" value="ComplexI_51kDa_subunit"/>
</dbReference>
<keyword evidence="10 14" id="KW-0408">Iron</keyword>
<evidence type="ECO:0000313" key="17">
    <source>
        <dbReference type="Proteomes" id="UP000178526"/>
    </source>
</evidence>
<protein>
    <recommendedName>
        <fullName evidence="14">NADH-quinone oxidoreductase subunit F</fullName>
        <ecNumber evidence="14">7.1.1.-</ecNumber>
    </recommendedName>
</protein>
<comment type="cofactor">
    <cofactor evidence="1 14">
        <name>FMN</name>
        <dbReference type="ChEBI" id="CHEBI:58210"/>
    </cofactor>
</comment>
<dbReference type="NCBIfam" id="NF010120">
    <property type="entry name" value="PRK13596.1"/>
    <property type="match status" value="1"/>
</dbReference>
<dbReference type="GO" id="GO:0045333">
    <property type="term" value="P:cellular respiration"/>
    <property type="evidence" value="ECO:0007669"/>
    <property type="project" value="TreeGrafter"/>
</dbReference>
<dbReference type="InterPro" id="IPR054765">
    <property type="entry name" value="SLBB_dom"/>
</dbReference>
<sequence>MMEKILLKYTDVPEQYRIETYIKDDGYTALKKALKMAPAELVEEVKKSGLRGRGGAGFPTGLKWSFLPKGSVKPVYLVCNADEGEPGTFKDRYLMEKDPHLFIEGTIISSYAINAKQAFIYVRGEFVLSANRLEEAIKEAMKAGYAGKNILGSGYDLEITVHRGAGAYICGEETSLLESLEGKRGYPRLKPPFPAVVGAFKSPTIINNVETIAAVPWIVLNGGEAYAKIGTEKSKGTKLFSISGKVNKPGVYEVDLGYPMGKFIEEYAGGIKDGKKLKAVIPGGSSTPVLKASEIEGVVLDYESIAKAGSMLGSGAIIVFDETDCMVKAISVLADFYAHESCGQCTPCREGTPWMARIIRNILTGKGKESDPDLLLEICDNILGKTVCPLGDAAAMPVDSFVKKYRDEFEYHIKQGKCNLG</sequence>
<dbReference type="FunFam" id="3.40.50.11540:FF:000001">
    <property type="entry name" value="NADH dehydrogenase [ubiquinone] flavoprotein 1, mitochondrial"/>
    <property type="match status" value="1"/>
</dbReference>
<keyword evidence="6 14" id="KW-0288">FMN</keyword>
<evidence type="ECO:0000256" key="10">
    <source>
        <dbReference type="ARBA" id="ARBA00023004"/>
    </source>
</evidence>
<dbReference type="Gene3D" id="6.10.250.1450">
    <property type="match status" value="1"/>
</dbReference>
<evidence type="ECO:0000256" key="1">
    <source>
        <dbReference type="ARBA" id="ARBA00001917"/>
    </source>
</evidence>
<dbReference type="SMART" id="SM00928">
    <property type="entry name" value="NADH_4Fe-4S"/>
    <property type="match status" value="1"/>
</dbReference>
<keyword evidence="11 14" id="KW-0411">Iron-sulfur</keyword>
<dbReference type="GO" id="GO:0046872">
    <property type="term" value="F:metal ion binding"/>
    <property type="evidence" value="ECO:0007669"/>
    <property type="project" value="UniProtKB-KW"/>
</dbReference>
<gene>
    <name evidence="16" type="ORF">A2042_07260</name>
</gene>
<keyword evidence="5 14" id="KW-0285">Flavoprotein</keyword>
<evidence type="ECO:0000256" key="2">
    <source>
        <dbReference type="ARBA" id="ARBA00001966"/>
    </source>
</evidence>
<evidence type="ECO:0000256" key="13">
    <source>
        <dbReference type="ARBA" id="ARBA00047712"/>
    </source>
</evidence>
<dbReference type="SUPFAM" id="SSF142019">
    <property type="entry name" value="Nqo1 FMN-binding domain-like"/>
    <property type="match status" value="1"/>
</dbReference>
<dbReference type="Pfam" id="PF22461">
    <property type="entry name" value="SLBB_2"/>
    <property type="match status" value="1"/>
</dbReference>
<comment type="similarity">
    <text evidence="3 14">Belongs to the complex I 51 kDa subunit family.</text>
</comment>
<evidence type="ECO:0000256" key="7">
    <source>
        <dbReference type="ARBA" id="ARBA00022719"/>
    </source>
</evidence>
<reference evidence="16 17" key="1">
    <citation type="journal article" date="2016" name="Nat. Commun.">
        <title>Thousands of microbial genomes shed light on interconnected biogeochemical processes in an aquifer system.</title>
        <authorList>
            <person name="Anantharaman K."/>
            <person name="Brown C.T."/>
            <person name="Hug L.A."/>
            <person name="Sharon I."/>
            <person name="Castelle C.J."/>
            <person name="Probst A.J."/>
            <person name="Thomas B.C."/>
            <person name="Singh A."/>
            <person name="Wilkins M.J."/>
            <person name="Karaoz U."/>
            <person name="Brodie E.L."/>
            <person name="Williams K.H."/>
            <person name="Hubbard S.S."/>
            <person name="Banfield J.F."/>
        </authorList>
    </citation>
    <scope>NUCLEOTIDE SEQUENCE [LARGE SCALE GENOMIC DNA]</scope>
</reference>
<feature type="domain" description="NADH-ubiquinone oxidoreductase 51kDa subunit iron-sulphur binding" evidence="15">
    <location>
        <begin position="327"/>
        <end position="372"/>
    </location>
</feature>
<dbReference type="Gene3D" id="1.20.1440.230">
    <property type="entry name" value="NADH-ubiquinone oxidoreductase 51kDa subunit, iron-sulphur binding domain"/>
    <property type="match status" value="1"/>
</dbReference>
<dbReference type="Gene3D" id="3.10.20.600">
    <property type="match status" value="1"/>
</dbReference>
<evidence type="ECO:0000256" key="14">
    <source>
        <dbReference type="RuleBase" id="RU364066"/>
    </source>
</evidence>
<dbReference type="InterPro" id="IPR011538">
    <property type="entry name" value="Nuo51_FMN-bd"/>
</dbReference>
<comment type="catalytic activity">
    <reaction evidence="13 14">
        <text>a quinone + NADH + 5 H(+)(in) = a quinol + NAD(+) + 4 H(+)(out)</text>
        <dbReference type="Rhea" id="RHEA:57888"/>
        <dbReference type="ChEBI" id="CHEBI:15378"/>
        <dbReference type="ChEBI" id="CHEBI:24646"/>
        <dbReference type="ChEBI" id="CHEBI:57540"/>
        <dbReference type="ChEBI" id="CHEBI:57945"/>
        <dbReference type="ChEBI" id="CHEBI:132124"/>
    </reaction>
</comment>
<dbReference type="PROSITE" id="PS00644">
    <property type="entry name" value="COMPLEX1_51K_1"/>
    <property type="match status" value="1"/>
</dbReference>
<dbReference type="PROSITE" id="PS00645">
    <property type="entry name" value="COMPLEX1_51K_2"/>
    <property type="match status" value="1"/>
</dbReference>
<dbReference type="SUPFAM" id="SSF140490">
    <property type="entry name" value="Nqo1C-terminal domain-like"/>
    <property type="match status" value="1"/>
</dbReference>
<dbReference type="EMBL" id="MGDB01000116">
    <property type="protein sequence ID" value="OGL39518.1"/>
    <property type="molecule type" value="Genomic_DNA"/>
</dbReference>
<evidence type="ECO:0000256" key="4">
    <source>
        <dbReference type="ARBA" id="ARBA00022485"/>
    </source>
</evidence>
<dbReference type="EC" id="7.1.1.-" evidence="14"/>
<dbReference type="Pfam" id="PF10589">
    <property type="entry name" value="NADH_4Fe-4S"/>
    <property type="match status" value="1"/>
</dbReference>
<dbReference type="GO" id="GO:0010181">
    <property type="term" value="F:FMN binding"/>
    <property type="evidence" value="ECO:0007669"/>
    <property type="project" value="InterPro"/>
</dbReference>
<dbReference type="FunFam" id="3.10.20.600:FF:000003">
    <property type="entry name" value="NADH-quinone oxidoreductase subunit F"/>
    <property type="match status" value="1"/>
</dbReference>
<comment type="function">
    <text evidence="14">NDH-1 shuttles electrons from NADH, via FMN and iron-sulfur (Fe-S) centers, to quinones in the respiratory chain.</text>
</comment>
<evidence type="ECO:0000256" key="9">
    <source>
        <dbReference type="ARBA" id="ARBA00022967"/>
    </source>
</evidence>
<keyword evidence="12 14" id="KW-0520">NAD</keyword>
<keyword evidence="8 14" id="KW-0479">Metal-binding</keyword>
<keyword evidence="4 14" id="KW-0004">4Fe-4S</keyword>
<dbReference type="GO" id="GO:0051539">
    <property type="term" value="F:4 iron, 4 sulfur cluster binding"/>
    <property type="evidence" value="ECO:0007669"/>
    <property type="project" value="UniProtKB-UniRule"/>
</dbReference>
<accession>A0A1F7RE96</accession>
<dbReference type="GO" id="GO:0003954">
    <property type="term" value="F:NADH dehydrogenase activity"/>
    <property type="evidence" value="ECO:0007669"/>
    <property type="project" value="TreeGrafter"/>
</dbReference>
<dbReference type="FunFam" id="1.20.1440.230:FF:000001">
    <property type="entry name" value="Mitochondrial NADH dehydrogenase flavoprotein 1"/>
    <property type="match status" value="1"/>
</dbReference>
<evidence type="ECO:0000256" key="6">
    <source>
        <dbReference type="ARBA" id="ARBA00022643"/>
    </source>
</evidence>
<name>A0A1F7RE96_9BACT</name>
<dbReference type="InterPro" id="IPR037207">
    <property type="entry name" value="Nuop51_4Fe4S-bd_sf"/>
</dbReference>
<evidence type="ECO:0000256" key="5">
    <source>
        <dbReference type="ARBA" id="ARBA00022630"/>
    </source>
</evidence>
<dbReference type="Pfam" id="PF01512">
    <property type="entry name" value="Complex1_51K"/>
    <property type="match status" value="1"/>
</dbReference>
<dbReference type="Proteomes" id="UP000178526">
    <property type="component" value="Unassembled WGS sequence"/>
</dbReference>
<dbReference type="GO" id="GO:0051287">
    <property type="term" value="F:NAD binding"/>
    <property type="evidence" value="ECO:0007669"/>
    <property type="project" value="UniProtKB-UniRule"/>
</dbReference>
<evidence type="ECO:0000256" key="12">
    <source>
        <dbReference type="ARBA" id="ARBA00023027"/>
    </source>
</evidence>
<dbReference type="PANTHER" id="PTHR11780">
    <property type="entry name" value="NADH-UBIQUINONE OXIDOREDUCTASE FLAVOPROTEIN 1 NDUFV1"/>
    <property type="match status" value="1"/>
</dbReference>
<keyword evidence="9" id="KW-1278">Translocase</keyword>
<organism evidence="16 17">
    <name type="scientific">Candidatus Schekmanbacteria bacterium GWA2_38_11</name>
    <dbReference type="NCBI Taxonomy" id="1817876"/>
    <lineage>
        <taxon>Bacteria</taxon>
        <taxon>Candidatus Schekmaniibacteriota</taxon>
    </lineage>
</organism>
<dbReference type="GO" id="GO:0048038">
    <property type="term" value="F:quinone binding"/>
    <property type="evidence" value="ECO:0007669"/>
    <property type="project" value="UniProtKB-KW"/>
</dbReference>
<evidence type="ECO:0000256" key="3">
    <source>
        <dbReference type="ARBA" id="ARBA00007523"/>
    </source>
</evidence>
<comment type="cofactor">
    <cofactor evidence="2 14">
        <name>[4Fe-4S] cluster</name>
        <dbReference type="ChEBI" id="CHEBI:49883"/>
    </cofactor>
</comment>